<keyword evidence="6 8" id="KW-0342">GTP-binding</keyword>
<dbReference type="InterPro" id="IPR025877">
    <property type="entry name" value="MobA-like_NTP_Trfase"/>
</dbReference>
<evidence type="ECO:0000256" key="7">
    <source>
        <dbReference type="ARBA" id="ARBA00023150"/>
    </source>
</evidence>
<comment type="function">
    <text evidence="8">Transfers a GMP moiety from GTP to Mo-molybdopterin (Mo-MPT) cofactor (Moco or molybdenum cofactor) to form Mo-molybdopterin guanine dinucleotide (Mo-MGD) cofactor.</text>
</comment>
<name>A0A3M7LK33_VIBAN</name>
<dbReference type="GO" id="GO:0005525">
    <property type="term" value="F:GTP binding"/>
    <property type="evidence" value="ECO:0007669"/>
    <property type="project" value="UniProtKB-UniRule"/>
</dbReference>
<protein>
    <recommendedName>
        <fullName evidence="8">Molybdenum cofactor guanylyltransferase</fullName>
        <shortName evidence="8">MoCo guanylyltransferase</shortName>
        <ecNumber evidence="8">2.7.7.77</ecNumber>
    </recommendedName>
    <alternativeName>
        <fullName evidence="8">GTP:molybdopterin guanylyltransferase</fullName>
    </alternativeName>
    <alternativeName>
        <fullName evidence="8">Mo-MPT guanylyltransferase</fullName>
    </alternativeName>
    <alternativeName>
        <fullName evidence="8">Molybdopterin guanylyltransferase</fullName>
    </alternativeName>
    <alternativeName>
        <fullName evidence="8">Molybdopterin-guanine dinucleotide synthase</fullName>
        <shortName evidence="8">MGD synthase</shortName>
    </alternativeName>
</protein>
<dbReference type="HAMAP" id="MF_00316">
    <property type="entry name" value="MobA"/>
    <property type="match status" value="1"/>
</dbReference>
<dbReference type="AlphaFoldDB" id="A0A3M7LK33"/>
<feature type="binding site" evidence="8">
    <location>
        <begin position="27"/>
        <end position="29"/>
    </location>
    <ligand>
        <name>GTP</name>
        <dbReference type="ChEBI" id="CHEBI:37565"/>
    </ligand>
</feature>
<evidence type="ECO:0000256" key="3">
    <source>
        <dbReference type="ARBA" id="ARBA00022723"/>
    </source>
</evidence>
<evidence type="ECO:0000256" key="6">
    <source>
        <dbReference type="ARBA" id="ARBA00023134"/>
    </source>
</evidence>
<dbReference type="InterPro" id="IPR029044">
    <property type="entry name" value="Nucleotide-diphossugar_trans"/>
</dbReference>
<evidence type="ECO:0000259" key="9">
    <source>
        <dbReference type="Pfam" id="PF12804"/>
    </source>
</evidence>
<evidence type="ECO:0000256" key="8">
    <source>
        <dbReference type="HAMAP-Rule" id="MF_00316"/>
    </source>
</evidence>
<dbReference type="SUPFAM" id="SSF53448">
    <property type="entry name" value="Nucleotide-diphospho-sugar transferases"/>
    <property type="match status" value="1"/>
</dbReference>
<dbReference type="Gene3D" id="3.90.550.10">
    <property type="entry name" value="Spore Coat Polysaccharide Biosynthesis Protein SpsA, Chain A"/>
    <property type="match status" value="1"/>
</dbReference>
<dbReference type="GO" id="GO:0005737">
    <property type="term" value="C:cytoplasm"/>
    <property type="evidence" value="ECO:0007669"/>
    <property type="project" value="UniProtKB-SubCell"/>
</dbReference>
<proteinExistence type="inferred from homology"/>
<keyword evidence="4 8" id="KW-0547">Nucleotide-binding</keyword>
<feature type="binding site" evidence="8">
    <location>
        <position position="115"/>
    </location>
    <ligand>
        <name>Mg(2+)</name>
        <dbReference type="ChEBI" id="CHEBI:18420"/>
    </ligand>
</feature>
<comment type="domain">
    <text evidence="8">The N-terminal domain determines nucleotide recognition and specific binding, while the C-terminal domain determines the specific binding to the target protein.</text>
</comment>
<dbReference type="EC" id="2.7.7.77" evidence="8"/>
<keyword evidence="7 8" id="KW-0501">Molybdenum cofactor biosynthesis</keyword>
<dbReference type="InterPro" id="IPR013482">
    <property type="entry name" value="Molybde_CF_guanTrfase"/>
</dbReference>
<evidence type="ECO:0000256" key="5">
    <source>
        <dbReference type="ARBA" id="ARBA00022842"/>
    </source>
</evidence>
<dbReference type="PANTHER" id="PTHR19136:SF81">
    <property type="entry name" value="MOLYBDENUM COFACTOR GUANYLYLTRANSFERASE"/>
    <property type="match status" value="1"/>
</dbReference>
<feature type="domain" description="MobA-like NTP transferase" evidence="9">
    <location>
        <begin position="25"/>
        <end position="176"/>
    </location>
</feature>
<keyword evidence="5 8" id="KW-0460">Magnesium</keyword>
<dbReference type="GO" id="GO:0061603">
    <property type="term" value="F:molybdenum cofactor guanylyltransferase activity"/>
    <property type="evidence" value="ECO:0007669"/>
    <property type="project" value="UniProtKB-EC"/>
</dbReference>
<dbReference type="GO" id="GO:0046872">
    <property type="term" value="F:metal ion binding"/>
    <property type="evidence" value="ECO:0007669"/>
    <property type="project" value="UniProtKB-KW"/>
</dbReference>
<keyword evidence="3 8" id="KW-0479">Metal-binding</keyword>
<comment type="subunit">
    <text evidence="8">Monomer.</text>
</comment>
<feature type="binding site" evidence="8">
    <location>
        <position position="68"/>
    </location>
    <ligand>
        <name>GTP</name>
        <dbReference type="ChEBI" id="CHEBI:37565"/>
    </ligand>
</feature>
<dbReference type="GO" id="GO:1902758">
    <property type="term" value="P:bis(molybdopterin guanine dinucleotide)molybdenum biosynthetic process"/>
    <property type="evidence" value="ECO:0007669"/>
    <property type="project" value="TreeGrafter"/>
</dbReference>
<dbReference type="PANTHER" id="PTHR19136">
    <property type="entry name" value="MOLYBDENUM COFACTOR GUANYLYLTRANSFERASE"/>
    <property type="match status" value="1"/>
</dbReference>
<dbReference type="Pfam" id="PF12804">
    <property type="entry name" value="NTP_transf_3"/>
    <property type="match status" value="1"/>
</dbReference>
<comment type="subcellular location">
    <subcellularLocation>
        <location evidence="8">Cytoplasm</location>
    </subcellularLocation>
</comment>
<dbReference type="CDD" id="cd02503">
    <property type="entry name" value="MobA"/>
    <property type="match status" value="1"/>
</dbReference>
<evidence type="ECO:0000256" key="2">
    <source>
        <dbReference type="ARBA" id="ARBA00022679"/>
    </source>
</evidence>
<gene>
    <name evidence="8 10" type="primary">mobA</name>
    <name evidence="10" type="ORF">DYL72_00185</name>
</gene>
<feature type="binding site" evidence="8">
    <location>
        <position position="85"/>
    </location>
    <ligand>
        <name>GTP</name>
        <dbReference type="ChEBI" id="CHEBI:37565"/>
    </ligand>
</feature>
<feature type="binding site" evidence="8">
    <location>
        <position position="40"/>
    </location>
    <ligand>
        <name>GTP</name>
        <dbReference type="ChEBI" id="CHEBI:37565"/>
    </ligand>
</feature>
<evidence type="ECO:0000313" key="11">
    <source>
        <dbReference type="Proteomes" id="UP000256923"/>
    </source>
</evidence>
<keyword evidence="1 8" id="KW-0963">Cytoplasm</keyword>
<dbReference type="EMBL" id="CP034672">
    <property type="protein sequence ID" value="AZS23618.1"/>
    <property type="molecule type" value="Genomic_DNA"/>
</dbReference>
<comment type="cofactor">
    <cofactor evidence="8">
        <name>Mg(2+)</name>
        <dbReference type="ChEBI" id="CHEBI:18420"/>
    </cofactor>
</comment>
<keyword evidence="10" id="KW-0548">Nucleotidyltransferase</keyword>
<comment type="similarity">
    <text evidence="8">Belongs to the MobA family.</text>
</comment>
<organism evidence="10 11">
    <name type="scientific">Vibrio anguillarum</name>
    <name type="common">Listonella anguillarum</name>
    <dbReference type="NCBI Taxonomy" id="55601"/>
    <lineage>
        <taxon>Bacteria</taxon>
        <taxon>Pseudomonadati</taxon>
        <taxon>Pseudomonadota</taxon>
        <taxon>Gammaproteobacteria</taxon>
        <taxon>Vibrionales</taxon>
        <taxon>Vibrionaceae</taxon>
        <taxon>Vibrio</taxon>
    </lineage>
</organism>
<reference evidence="10 11" key="1">
    <citation type="submission" date="2018-12" db="EMBL/GenBank/DDBJ databases">
        <title>Characterization and Draft Genome of Vibrio anguillarum J360 Marine Pathogen Isolated from an Outbreak in Lumpfish (Cyclopterus lumpus).</title>
        <authorList>
            <person name="Vasquez J.I."/>
            <person name="Cao T."/>
            <person name="Chakraborty S."/>
            <person name="Gnanagobal H."/>
            <person name="Wescot J."/>
            <person name="Boyce D."/>
            <person name="Santander J."/>
        </authorList>
    </citation>
    <scope>NUCLEOTIDE SEQUENCE [LARGE SCALE GENOMIC DNA]</scope>
    <source>
        <strain evidence="10 11">J360</strain>
    </source>
</reference>
<accession>A0A3M7LK33</accession>
<evidence type="ECO:0000313" key="10">
    <source>
        <dbReference type="EMBL" id="AZS23618.1"/>
    </source>
</evidence>
<dbReference type="Proteomes" id="UP000256923">
    <property type="component" value="Chromosome 1"/>
</dbReference>
<keyword evidence="2 8" id="KW-0808">Transferase</keyword>
<sequence length="210" mass="23551">MSVRRSSHRTIKRHFMLLPTQTSWVILAGGQASRMGGQDKGLIELNGQPLIQHVMNKLKPQSTNLTINANRNHAQYRQFAPVISDTMADYPGPLAGIQAGLTHAQTDWVGFVPCDCPLINDDLVARFCHAVQDSHDILVAHDGHFAQPVFTLIHQRVQPTLTAFLERGERKITRFYQECHTDYVDFSDSPNCFLNLNTPQDLAQFGTLTS</sequence>
<feature type="binding site" evidence="8">
    <location>
        <position position="115"/>
    </location>
    <ligand>
        <name>GTP</name>
        <dbReference type="ChEBI" id="CHEBI:37565"/>
    </ligand>
</feature>
<evidence type="ECO:0000256" key="4">
    <source>
        <dbReference type="ARBA" id="ARBA00022741"/>
    </source>
</evidence>
<comment type="catalytic activity">
    <reaction evidence="8">
        <text>Mo-molybdopterin + GTP + H(+) = Mo-molybdopterin guanine dinucleotide + diphosphate</text>
        <dbReference type="Rhea" id="RHEA:34243"/>
        <dbReference type="ChEBI" id="CHEBI:15378"/>
        <dbReference type="ChEBI" id="CHEBI:33019"/>
        <dbReference type="ChEBI" id="CHEBI:37565"/>
        <dbReference type="ChEBI" id="CHEBI:71302"/>
        <dbReference type="ChEBI" id="CHEBI:71310"/>
        <dbReference type="EC" id="2.7.7.77"/>
    </reaction>
</comment>
<dbReference type="NCBIfam" id="TIGR02665">
    <property type="entry name" value="molyb_mobA"/>
    <property type="match status" value="1"/>
</dbReference>
<evidence type="ECO:0000256" key="1">
    <source>
        <dbReference type="ARBA" id="ARBA00022490"/>
    </source>
</evidence>